<organism evidence="1 2">
    <name type="scientific">Amniculicola lignicola CBS 123094</name>
    <dbReference type="NCBI Taxonomy" id="1392246"/>
    <lineage>
        <taxon>Eukaryota</taxon>
        <taxon>Fungi</taxon>
        <taxon>Dikarya</taxon>
        <taxon>Ascomycota</taxon>
        <taxon>Pezizomycotina</taxon>
        <taxon>Dothideomycetes</taxon>
        <taxon>Pleosporomycetidae</taxon>
        <taxon>Pleosporales</taxon>
        <taxon>Amniculicolaceae</taxon>
        <taxon>Amniculicola</taxon>
    </lineage>
</organism>
<dbReference type="EMBL" id="ML977643">
    <property type="protein sequence ID" value="KAF1995210.1"/>
    <property type="molecule type" value="Genomic_DNA"/>
</dbReference>
<proteinExistence type="predicted"/>
<keyword evidence="2" id="KW-1185">Reference proteome</keyword>
<dbReference type="AlphaFoldDB" id="A0A6A5W0H6"/>
<dbReference type="Proteomes" id="UP000799779">
    <property type="component" value="Unassembled WGS sequence"/>
</dbReference>
<name>A0A6A5W0H6_9PLEO</name>
<evidence type="ECO:0000313" key="1">
    <source>
        <dbReference type="EMBL" id="KAF1995210.1"/>
    </source>
</evidence>
<reference evidence="1" key="1">
    <citation type="journal article" date="2020" name="Stud. Mycol.">
        <title>101 Dothideomycetes genomes: a test case for predicting lifestyles and emergence of pathogens.</title>
        <authorList>
            <person name="Haridas S."/>
            <person name="Albert R."/>
            <person name="Binder M."/>
            <person name="Bloem J."/>
            <person name="Labutti K."/>
            <person name="Salamov A."/>
            <person name="Andreopoulos B."/>
            <person name="Baker S."/>
            <person name="Barry K."/>
            <person name="Bills G."/>
            <person name="Bluhm B."/>
            <person name="Cannon C."/>
            <person name="Castanera R."/>
            <person name="Culley D."/>
            <person name="Daum C."/>
            <person name="Ezra D."/>
            <person name="Gonzalez J."/>
            <person name="Henrissat B."/>
            <person name="Kuo A."/>
            <person name="Liang C."/>
            <person name="Lipzen A."/>
            <person name="Lutzoni F."/>
            <person name="Magnuson J."/>
            <person name="Mondo S."/>
            <person name="Nolan M."/>
            <person name="Ohm R."/>
            <person name="Pangilinan J."/>
            <person name="Park H.-J."/>
            <person name="Ramirez L."/>
            <person name="Alfaro M."/>
            <person name="Sun H."/>
            <person name="Tritt A."/>
            <person name="Yoshinaga Y."/>
            <person name="Zwiers L.-H."/>
            <person name="Turgeon B."/>
            <person name="Goodwin S."/>
            <person name="Spatafora J."/>
            <person name="Crous P."/>
            <person name="Grigoriev I."/>
        </authorList>
    </citation>
    <scope>NUCLEOTIDE SEQUENCE</scope>
    <source>
        <strain evidence="1">CBS 123094</strain>
    </source>
</reference>
<gene>
    <name evidence="1" type="ORF">P154DRAFT_624134</name>
</gene>
<sequence length="135" mass="14689">MQIGGDTDMDAEGYSIELEIGAMSAFDDVLRIWSGYVVQEANRRILAHGSDVGVQQKAPEISLNDSSLPTAQERFVLENASLQGAAKVFDGYMCNAIRRVTVRSDIKAAITMVFPGWGGPVDCLMSLDVCEWDIA</sequence>
<protein>
    <submittedName>
        <fullName evidence="1">Uncharacterized protein</fullName>
    </submittedName>
</protein>
<accession>A0A6A5W0H6</accession>
<dbReference type="OrthoDB" id="3789257at2759"/>
<evidence type="ECO:0000313" key="2">
    <source>
        <dbReference type="Proteomes" id="UP000799779"/>
    </source>
</evidence>